<dbReference type="Proteomes" id="UP000320216">
    <property type="component" value="Chromosome"/>
</dbReference>
<dbReference type="InterPro" id="IPR000182">
    <property type="entry name" value="GNAT_dom"/>
</dbReference>
<dbReference type="InterPro" id="IPR016181">
    <property type="entry name" value="Acyl_CoA_acyltransferase"/>
</dbReference>
<dbReference type="SUPFAM" id="SSF55729">
    <property type="entry name" value="Acyl-CoA N-acyltransferases (Nat)"/>
    <property type="match status" value="1"/>
</dbReference>
<evidence type="ECO:0000259" key="2">
    <source>
        <dbReference type="PROSITE" id="PS51186"/>
    </source>
</evidence>
<dbReference type="RefSeq" id="WP_146317620.1">
    <property type="nucleotide sequence ID" value="NZ_CP042305.1"/>
</dbReference>
<evidence type="ECO:0000256" key="1">
    <source>
        <dbReference type="SAM" id="MobiDB-lite"/>
    </source>
</evidence>
<sequence>MGETDSGDGATAGGDKAEARNATASSNARTSSGSEADATAGIRVIAVADAPWSDVQTVFGTRGDASTCWCQWFKLTNAQMDEAGAAGCQSALREQSQHGAGPGLVAYLDDEPVGWVAVEPRSAYPRLHRTRIVIDGSAEPKDAADVWSVTCFVVRVGFRRRGVASALLDAAVAHAKAGGARVLEGYPIDTSERKASSSDLYHGALVQFEKAGFGVVSRPSAGRAVVSRIL</sequence>
<proteinExistence type="predicted"/>
<gene>
    <name evidence="3" type="ORF">FPZ11_01000</name>
</gene>
<dbReference type="OrthoDB" id="3239945at2"/>
<evidence type="ECO:0000313" key="4">
    <source>
        <dbReference type="Proteomes" id="UP000320216"/>
    </source>
</evidence>
<accession>A0A5B8M0V4</accession>
<evidence type="ECO:0000313" key="3">
    <source>
        <dbReference type="EMBL" id="QDZ13569.1"/>
    </source>
</evidence>
<dbReference type="CDD" id="cd04301">
    <property type="entry name" value="NAT_SF"/>
    <property type="match status" value="1"/>
</dbReference>
<organism evidence="3 4">
    <name type="scientific">Humibacter ginsenosidimutans</name>
    <dbReference type="NCBI Taxonomy" id="2599293"/>
    <lineage>
        <taxon>Bacteria</taxon>
        <taxon>Bacillati</taxon>
        <taxon>Actinomycetota</taxon>
        <taxon>Actinomycetes</taxon>
        <taxon>Micrococcales</taxon>
        <taxon>Microbacteriaceae</taxon>
        <taxon>Humibacter</taxon>
    </lineage>
</organism>
<feature type="region of interest" description="Disordered" evidence="1">
    <location>
        <begin position="1"/>
        <end position="35"/>
    </location>
</feature>
<dbReference type="AlphaFoldDB" id="A0A5B8M0V4"/>
<name>A0A5B8M0V4_9MICO</name>
<reference evidence="3 4" key="1">
    <citation type="submission" date="2019-07" db="EMBL/GenBank/DDBJ databases">
        <title>Full genome sequence of Humibacter sp. WJ7-1.</title>
        <authorList>
            <person name="Im W.-T."/>
        </authorList>
    </citation>
    <scope>NUCLEOTIDE SEQUENCE [LARGE SCALE GENOMIC DNA]</scope>
    <source>
        <strain evidence="3 4">WJ7-1</strain>
    </source>
</reference>
<protein>
    <submittedName>
        <fullName evidence="3">GNAT family N-acetyltransferase</fullName>
    </submittedName>
</protein>
<feature type="domain" description="N-acetyltransferase" evidence="2">
    <location>
        <begin position="59"/>
        <end position="230"/>
    </location>
</feature>
<dbReference type="Gene3D" id="3.40.630.30">
    <property type="match status" value="1"/>
</dbReference>
<feature type="compositionally biased region" description="Low complexity" evidence="1">
    <location>
        <begin position="20"/>
        <end position="35"/>
    </location>
</feature>
<keyword evidence="3" id="KW-0808">Transferase</keyword>
<dbReference type="KEGG" id="huw:FPZ11_01000"/>
<keyword evidence="4" id="KW-1185">Reference proteome</keyword>
<dbReference type="Pfam" id="PF00583">
    <property type="entry name" value="Acetyltransf_1"/>
    <property type="match status" value="1"/>
</dbReference>
<dbReference type="EMBL" id="CP042305">
    <property type="protein sequence ID" value="QDZ13569.1"/>
    <property type="molecule type" value="Genomic_DNA"/>
</dbReference>
<dbReference type="PROSITE" id="PS51186">
    <property type="entry name" value="GNAT"/>
    <property type="match status" value="1"/>
</dbReference>
<dbReference type="GO" id="GO:0016747">
    <property type="term" value="F:acyltransferase activity, transferring groups other than amino-acyl groups"/>
    <property type="evidence" value="ECO:0007669"/>
    <property type="project" value="InterPro"/>
</dbReference>